<dbReference type="PANTHER" id="PTHR23340:SF2">
    <property type="entry name" value="SURP AND G-PATCH DOMAIN-CONTAINING PROTEIN 2"/>
    <property type="match status" value="1"/>
</dbReference>
<feature type="compositionally biased region" description="Basic and acidic residues" evidence="6">
    <location>
        <begin position="33"/>
        <end position="58"/>
    </location>
</feature>
<evidence type="ECO:0000313" key="9">
    <source>
        <dbReference type="Proteomes" id="UP000824782"/>
    </source>
</evidence>
<sequence>MAGQRMTREAFDAVVQEKMKRYRVSMDQAMSDTLRELEGPSRSRRPVNDESSYRDKQRYPVSDFPQGPADRNWDMEMRRDYGRELERERSGGRALDSLLDRWGPDRGINERVYREELSAANRRLGEFEDMRSLEREEFYSRDMGPTHRNWEMDCPPGEREFPMGQSEMYRGDVFPPHGEKKVPLGFGSRPGRGGESSTKQDSKNKPDNQSPEVRLGLHVMKWANFNSMGDLSIIESYKNLFKVKTETCNILLECFKGSISSLYRSQCFSSVKTLLHPALKSPRIDPDLLDLLISTKTVRAKNDFFEEIKPFDKEMMVVQQHLLKCATPLVLASNMHELKSSTLTDPRKLRNALEITVSLCQQSLVLVGHTFAMISSARQENVLDALSVKDSSIRSLNFSNLKNAFLFGSDFMSRLIIWLKNKSNKLTLKSKAKASESSSIAKKEALKKEVAKKEALKKEVAKKEALKKEVAKKEVPKTEEVKTDAESKERKAADPKTVAIIDQLLENAKKGMQSTEGKSEYWFLFDEGSAEYKYYRQKFIEFQKSKDLVHEKSTQSKKCKHSPEELASDSVRAMLYARKALAVKRRISKSLTFSRKRKQAKLRSHATKSSPNAKVEVIKEEKELEFTPKPETTIDISDTEVYIQSEKCPLPDPTEALKVEELPDDQEQMAAHAPEVDDKTMDTAIKLAQFVAQMGPEIEQFSMENSVNNPEFWFLCDKESQLHTSSIEVRLRSSLKPEKSRHRMRRK</sequence>
<dbReference type="AlphaFoldDB" id="A0AAV7DD03"/>
<dbReference type="Gene3D" id="1.10.10.790">
    <property type="entry name" value="Surp module"/>
    <property type="match status" value="2"/>
</dbReference>
<dbReference type="InterPro" id="IPR000061">
    <property type="entry name" value="Surp"/>
</dbReference>
<dbReference type="GO" id="GO:0006397">
    <property type="term" value="P:mRNA processing"/>
    <property type="evidence" value="ECO:0007669"/>
    <property type="project" value="UniProtKB-KW"/>
</dbReference>
<dbReference type="EMBL" id="WNYA01000001">
    <property type="protein sequence ID" value="KAG8594870.1"/>
    <property type="molecule type" value="Genomic_DNA"/>
</dbReference>
<dbReference type="EMBL" id="WNYA01000001">
    <property type="protein sequence ID" value="KAG8594865.1"/>
    <property type="molecule type" value="Genomic_DNA"/>
</dbReference>
<keyword evidence="3" id="KW-0508">mRNA splicing</keyword>
<dbReference type="PANTHER" id="PTHR23340">
    <property type="entry name" value="ARGININE/SERINE RICH SPLICING FACTOR SF4/14"/>
    <property type="match status" value="1"/>
</dbReference>
<dbReference type="SMART" id="SM00648">
    <property type="entry name" value="SWAP"/>
    <property type="match status" value="2"/>
</dbReference>
<dbReference type="InterPro" id="IPR035967">
    <property type="entry name" value="SWAP/Surp_sf"/>
</dbReference>
<dbReference type="EMBL" id="WNYA01000001">
    <property type="protein sequence ID" value="KAG8594867.1"/>
    <property type="molecule type" value="Genomic_DNA"/>
</dbReference>
<feature type="coiled-coil region" evidence="5">
    <location>
        <begin position="443"/>
        <end position="473"/>
    </location>
</feature>
<keyword evidence="5" id="KW-0175">Coiled coil</keyword>
<feature type="region of interest" description="Disordered" evidence="6">
    <location>
        <begin position="173"/>
        <end position="211"/>
    </location>
</feature>
<feature type="domain" description="SURP motif" evidence="7">
    <location>
        <begin position="683"/>
        <end position="726"/>
    </location>
</feature>
<evidence type="ECO:0000259" key="7">
    <source>
        <dbReference type="PROSITE" id="PS50128"/>
    </source>
</evidence>
<dbReference type="GO" id="GO:0005654">
    <property type="term" value="C:nucleoplasm"/>
    <property type="evidence" value="ECO:0007669"/>
    <property type="project" value="TreeGrafter"/>
</dbReference>
<keyword evidence="2" id="KW-0507">mRNA processing</keyword>
<evidence type="ECO:0000256" key="1">
    <source>
        <dbReference type="ARBA" id="ARBA00004123"/>
    </source>
</evidence>
<name>A0AAV7DD03_ENGPU</name>
<evidence type="ECO:0000256" key="6">
    <source>
        <dbReference type="SAM" id="MobiDB-lite"/>
    </source>
</evidence>
<dbReference type="GO" id="GO:0003723">
    <property type="term" value="F:RNA binding"/>
    <property type="evidence" value="ECO:0007669"/>
    <property type="project" value="InterPro"/>
</dbReference>
<dbReference type="GO" id="GO:0008380">
    <property type="term" value="P:RNA splicing"/>
    <property type="evidence" value="ECO:0007669"/>
    <property type="project" value="UniProtKB-KW"/>
</dbReference>
<keyword evidence="9" id="KW-1185">Reference proteome</keyword>
<evidence type="ECO:0000256" key="3">
    <source>
        <dbReference type="ARBA" id="ARBA00023187"/>
    </source>
</evidence>
<proteinExistence type="predicted"/>
<dbReference type="EMBL" id="WNYA01000001">
    <property type="protein sequence ID" value="KAG8594866.1"/>
    <property type="molecule type" value="Genomic_DNA"/>
</dbReference>
<dbReference type="SUPFAM" id="SSF109905">
    <property type="entry name" value="Surp module (SWAP domain)"/>
    <property type="match status" value="2"/>
</dbReference>
<evidence type="ECO:0000256" key="2">
    <source>
        <dbReference type="ARBA" id="ARBA00022664"/>
    </source>
</evidence>
<protein>
    <recommendedName>
        <fullName evidence="7">SURP motif domain-containing protein</fullName>
    </recommendedName>
</protein>
<dbReference type="EMBL" id="WNYA01000001">
    <property type="protein sequence ID" value="KAG8594869.1"/>
    <property type="molecule type" value="Genomic_DNA"/>
</dbReference>
<evidence type="ECO:0000256" key="4">
    <source>
        <dbReference type="ARBA" id="ARBA00023242"/>
    </source>
</evidence>
<organism evidence="8 9">
    <name type="scientific">Engystomops pustulosus</name>
    <name type="common">Tungara frog</name>
    <name type="synonym">Physalaemus pustulosus</name>
    <dbReference type="NCBI Taxonomy" id="76066"/>
    <lineage>
        <taxon>Eukaryota</taxon>
        <taxon>Metazoa</taxon>
        <taxon>Chordata</taxon>
        <taxon>Craniata</taxon>
        <taxon>Vertebrata</taxon>
        <taxon>Euteleostomi</taxon>
        <taxon>Amphibia</taxon>
        <taxon>Batrachia</taxon>
        <taxon>Anura</taxon>
        <taxon>Neobatrachia</taxon>
        <taxon>Hyloidea</taxon>
        <taxon>Leptodactylidae</taxon>
        <taxon>Leiuperinae</taxon>
        <taxon>Engystomops</taxon>
    </lineage>
</organism>
<comment type="caution">
    <text evidence="8">The sequence shown here is derived from an EMBL/GenBank/DDBJ whole genome shotgun (WGS) entry which is preliminary data.</text>
</comment>
<dbReference type="Proteomes" id="UP000824782">
    <property type="component" value="Unassembled WGS sequence"/>
</dbReference>
<evidence type="ECO:0000313" key="8">
    <source>
        <dbReference type="EMBL" id="KAG8594870.1"/>
    </source>
</evidence>
<reference evidence="8" key="1">
    <citation type="thesis" date="2020" institute="ProQuest LLC" country="789 East Eisenhower Parkway, Ann Arbor, MI, USA">
        <title>Comparative Genomics and Chromosome Evolution.</title>
        <authorList>
            <person name="Mudd A.B."/>
        </authorList>
    </citation>
    <scope>NUCLEOTIDE SEQUENCE</scope>
    <source>
        <strain evidence="8">237g6f4</strain>
        <tissue evidence="8">Blood</tissue>
    </source>
</reference>
<accession>A0AAV7DD03</accession>
<dbReference type="InterPro" id="IPR040169">
    <property type="entry name" value="SUGP1/2"/>
</dbReference>
<keyword evidence="4" id="KW-0539">Nucleus</keyword>
<comment type="subcellular location">
    <subcellularLocation>
        <location evidence="1">Nucleus</location>
    </subcellularLocation>
</comment>
<evidence type="ECO:0000256" key="5">
    <source>
        <dbReference type="SAM" id="Coils"/>
    </source>
</evidence>
<dbReference type="EMBL" id="WNYA01000001">
    <property type="protein sequence ID" value="KAG8594868.1"/>
    <property type="molecule type" value="Genomic_DNA"/>
</dbReference>
<dbReference type="Pfam" id="PF01805">
    <property type="entry name" value="Surp"/>
    <property type="match status" value="1"/>
</dbReference>
<gene>
    <name evidence="8" type="ORF">GDO81_001347</name>
</gene>
<feature type="region of interest" description="Disordered" evidence="6">
    <location>
        <begin position="31"/>
        <end position="75"/>
    </location>
</feature>
<dbReference type="PROSITE" id="PS50128">
    <property type="entry name" value="SURP"/>
    <property type="match status" value="1"/>
</dbReference>